<organism evidence="3 4">
    <name type="scientific">Pasteurella multocida</name>
    <dbReference type="NCBI Taxonomy" id="747"/>
    <lineage>
        <taxon>Bacteria</taxon>
        <taxon>Pseudomonadati</taxon>
        <taxon>Pseudomonadota</taxon>
        <taxon>Gammaproteobacteria</taxon>
        <taxon>Pasteurellales</taxon>
        <taxon>Pasteurellaceae</taxon>
        <taxon>Pasteurella</taxon>
    </lineage>
</organism>
<evidence type="ECO:0000259" key="2">
    <source>
        <dbReference type="PROSITE" id="PS50943"/>
    </source>
</evidence>
<feature type="domain" description="HTH cro/C1-type" evidence="2">
    <location>
        <begin position="33"/>
        <end position="88"/>
    </location>
</feature>
<dbReference type="RefSeq" id="WP_016533372.1">
    <property type="nucleotide sequence ID" value="NZ_CP015569.1"/>
</dbReference>
<dbReference type="InterPro" id="IPR010982">
    <property type="entry name" value="Lambda_DNA-bd_dom_sf"/>
</dbReference>
<dbReference type="PROSITE" id="PS50943">
    <property type="entry name" value="HTH_CROC1"/>
    <property type="match status" value="1"/>
</dbReference>
<proteinExistence type="predicted"/>
<reference evidence="3" key="1">
    <citation type="submission" date="2022-07" db="EMBL/GenBank/DDBJ databases">
        <title>Sequence of Pasteurella multocoda 17BRD-035.</title>
        <authorList>
            <person name="Roy Chowdhury P."/>
            <person name="Alhamami T."/>
            <person name="Trott D.J."/>
            <person name="Djordvevic S.P."/>
        </authorList>
    </citation>
    <scope>NUCLEOTIDE SEQUENCE</scope>
    <source>
        <strain evidence="3">17BRD-035</strain>
    </source>
</reference>
<evidence type="ECO:0000256" key="1">
    <source>
        <dbReference type="SAM" id="MobiDB-lite"/>
    </source>
</evidence>
<dbReference type="SUPFAM" id="SSF47413">
    <property type="entry name" value="lambda repressor-like DNA-binding domains"/>
    <property type="match status" value="1"/>
</dbReference>
<dbReference type="GO" id="GO:0003677">
    <property type="term" value="F:DNA binding"/>
    <property type="evidence" value="ECO:0007669"/>
    <property type="project" value="InterPro"/>
</dbReference>
<dbReference type="SMART" id="SM00530">
    <property type="entry name" value="HTH_XRE"/>
    <property type="match status" value="1"/>
</dbReference>
<accession>A0AAW8V5V7</accession>
<dbReference type="Gene3D" id="1.10.260.40">
    <property type="entry name" value="lambda repressor-like DNA-binding domains"/>
    <property type="match status" value="1"/>
</dbReference>
<dbReference type="Proteomes" id="UP001182304">
    <property type="component" value="Unassembled WGS sequence"/>
</dbReference>
<dbReference type="EMBL" id="JANIEN010000002">
    <property type="protein sequence ID" value="MDT3451699.1"/>
    <property type="molecule type" value="Genomic_DNA"/>
</dbReference>
<sequence>MISLKFYNFKKFIGFFNVMKHKFKNEFDIGTRIKERREHQNLSRNVVCELLGGISLTTLTLWEKNEREPQASVLIKLADILETTPVYLLTGENETVGSLNVKPQSLNVEEAFQALKNALIAEQKLEKQTEQGMVLNKQEKELVNWFKQCNEDRKVMILSSAKGLAEQTQKEQKESLEPLENCEVA</sequence>
<evidence type="ECO:0000313" key="4">
    <source>
        <dbReference type="Proteomes" id="UP001182304"/>
    </source>
</evidence>
<dbReference type="AlphaFoldDB" id="A0AAW8V5V7"/>
<dbReference type="Pfam" id="PF01381">
    <property type="entry name" value="HTH_3"/>
    <property type="match status" value="1"/>
</dbReference>
<name>A0AAW8V5V7_PASMD</name>
<comment type="caution">
    <text evidence="3">The sequence shown here is derived from an EMBL/GenBank/DDBJ whole genome shotgun (WGS) entry which is preliminary data.</text>
</comment>
<dbReference type="CDD" id="cd00093">
    <property type="entry name" value="HTH_XRE"/>
    <property type="match status" value="1"/>
</dbReference>
<gene>
    <name evidence="3" type="ORF">NQF69_02800</name>
</gene>
<feature type="region of interest" description="Disordered" evidence="1">
    <location>
        <begin position="165"/>
        <end position="185"/>
    </location>
</feature>
<evidence type="ECO:0000313" key="3">
    <source>
        <dbReference type="EMBL" id="MDT3451699.1"/>
    </source>
</evidence>
<dbReference type="InterPro" id="IPR001387">
    <property type="entry name" value="Cro/C1-type_HTH"/>
</dbReference>
<protein>
    <submittedName>
        <fullName evidence="3">Helix-turn-helix domain-containing protein</fullName>
    </submittedName>
</protein>